<reference evidence="3 4" key="1">
    <citation type="submission" date="2023-07" db="EMBL/GenBank/DDBJ databases">
        <title>Sorghum-associated microbial communities from plants grown in Nebraska, USA.</title>
        <authorList>
            <person name="Schachtman D."/>
        </authorList>
    </citation>
    <scope>NUCLEOTIDE SEQUENCE [LARGE SCALE GENOMIC DNA]</scope>
    <source>
        <strain evidence="3 4">DS1316</strain>
    </source>
</reference>
<gene>
    <name evidence="3" type="ORF">J2804_006222</name>
</gene>
<keyword evidence="1" id="KW-0175">Coiled coil</keyword>
<feature type="region of interest" description="Disordered" evidence="2">
    <location>
        <begin position="693"/>
        <end position="723"/>
    </location>
</feature>
<protein>
    <recommendedName>
        <fullName evidence="5">Type III effector</fullName>
    </recommendedName>
</protein>
<name>A0ABU1M198_9BURK</name>
<evidence type="ECO:0000256" key="1">
    <source>
        <dbReference type="SAM" id="Coils"/>
    </source>
</evidence>
<evidence type="ECO:0000256" key="2">
    <source>
        <dbReference type="SAM" id="MobiDB-lite"/>
    </source>
</evidence>
<comment type="caution">
    <text evidence="3">The sequence shown here is derived from an EMBL/GenBank/DDBJ whole genome shotgun (WGS) entry which is preliminary data.</text>
</comment>
<dbReference type="RefSeq" id="WP_310127072.1">
    <property type="nucleotide sequence ID" value="NZ_JAVDRP010000024.1"/>
</dbReference>
<accession>A0ABU1M198</accession>
<dbReference type="EMBL" id="JAVDRP010000024">
    <property type="protein sequence ID" value="MDR6412786.1"/>
    <property type="molecule type" value="Genomic_DNA"/>
</dbReference>
<keyword evidence="4" id="KW-1185">Reference proteome</keyword>
<feature type="coiled-coil region" evidence="1">
    <location>
        <begin position="257"/>
        <end position="361"/>
    </location>
</feature>
<feature type="compositionally biased region" description="Polar residues" evidence="2">
    <location>
        <begin position="699"/>
        <end position="717"/>
    </location>
</feature>
<organism evidence="3 4">
    <name type="scientific">Paraburkholderia terricola</name>
    <dbReference type="NCBI Taxonomy" id="169427"/>
    <lineage>
        <taxon>Bacteria</taxon>
        <taxon>Pseudomonadati</taxon>
        <taxon>Pseudomonadota</taxon>
        <taxon>Betaproteobacteria</taxon>
        <taxon>Burkholderiales</taxon>
        <taxon>Burkholderiaceae</taxon>
        <taxon>Paraburkholderia</taxon>
    </lineage>
</organism>
<evidence type="ECO:0000313" key="4">
    <source>
        <dbReference type="Proteomes" id="UP001264340"/>
    </source>
</evidence>
<feature type="compositionally biased region" description="Polar residues" evidence="2">
    <location>
        <begin position="152"/>
        <end position="163"/>
    </location>
</feature>
<feature type="region of interest" description="Disordered" evidence="2">
    <location>
        <begin position="1"/>
        <end position="25"/>
    </location>
</feature>
<feature type="region of interest" description="Disordered" evidence="2">
    <location>
        <begin position="145"/>
        <end position="172"/>
    </location>
</feature>
<evidence type="ECO:0008006" key="5">
    <source>
        <dbReference type="Google" id="ProtNLM"/>
    </source>
</evidence>
<evidence type="ECO:0000313" key="3">
    <source>
        <dbReference type="EMBL" id="MDR6412786.1"/>
    </source>
</evidence>
<feature type="region of interest" description="Disordered" evidence="2">
    <location>
        <begin position="650"/>
        <end position="673"/>
    </location>
</feature>
<sequence length="1374" mass="150295">MTAVIPGTGRTVNRPLRAGPSPDIACAGSNRPEDALLEEARLLSSVAESLASSIGRPEAALWKRPAPSKAYRWITTAIPWMKPASLVELSTISGHAQSARRAHQAYGAPARGRVEIAGTAKKLLGRLGQRREALDRAVANFEHARSAHADSRSVSATSDQTSDAARRRSQAATELRAASSALQEAISGSDLVGLMGLSYLADQREKSDAFARKRINELQAKAHALRSDAYDRRDTIDLELRARTEEARVLMSIGHDLDAAEKTALEAQGRLRHQEKRLGRLPAGPADSGSMSPALPALHARLSNEIAQAQALLQSAETAQMRTLQSLDVIDAGFARVNRQIAELMQQRSAAEAQRDEAERSLAWLAEASSRLAKQTAVTAEPEADVDTQAIDELHDRFVAQQFHLPHAFGTRPDAGLQTVLEALSAHLKETGAPGRLPLMMAMETITNALVDVTRSDAGRATRLLNALGCEFTAHWAELAQAQAETRSSRATAAAPADHTVSDVLAFNRLIAALPRGSDLLHALSRDGRQPAAKEQMQALHVFWTADDASRTEPDRSVVAWLGRARRVALAGCRGETDAGFDDVDHAAYHAVRNGYLSNAPGSLYAEHNARMMKAITEWVIRAASSSSRTNDAAQPTIWRRLASTLNIRRPVARAEPTNGHSPQRGAAAGMSEADAARQAMFDYLEVLEKRHGRASKVKPTSQDAQPTSATRATRPTNGAARPAAWRHLVPTWNKTPFNRRLLSRGYDVAESMGLDSARLLVDRAVRQRMSSLAPLIEAARQRGGGEGTLDALFAQSLVDYLTLVGNRGRHLSKVRLTDHDTRKMIQRLPDAAQRMHARRFQTFMNSVTPHGSTAYEVLGRVDERLRSRSPAIPRAPAQEAANGELAAAVHLLKTQRLGDRTDIVTFFKPFILDMALRDKVRLGGGGTLGVGLPALPYGPQSQVVSPLLVAETSRSEEAFAQLFMPVLGIEMMFGKVRIKANEATVGVVAGPSLGTVVALQGTATVRATRQHAKTDATLMRFFRKRHEEEAMRMKMLNALDSLVRWDMIEPGRGRAYSGPLEAVFARNPEVSVSQVDAVADTTTIRTAVSARIPSVKHVDPHSGGIAQTFRVEPSLSAEAQRTRERRDERGGHVNVYAAVGDTAQRRASVGLSVAGAPLSYLPPDGPHHAHHTGAQRETLGLQLGITRDIAWDMEKHEISPFLLDGKQDGDLDRHYSTPTDMLKEISANREQWLMRCVETLEPDEKGNTDTPDNRMRAGVLLDEFEREIGRLGQNSNYCLYNVNYSMRGAASEWIDGYRGLAQLARKRGDMEAERKAHEAIDEILVSRGTWRPLMLIVRERAKDSVTLGWRNVLRWERMANVDGQRTAAQFPPP</sequence>
<proteinExistence type="predicted"/>
<dbReference type="Proteomes" id="UP001264340">
    <property type="component" value="Unassembled WGS sequence"/>
</dbReference>